<dbReference type="GO" id="GO:0044780">
    <property type="term" value="P:bacterial-type flagellum assembly"/>
    <property type="evidence" value="ECO:0007669"/>
    <property type="project" value="InterPro"/>
</dbReference>
<dbReference type="AlphaFoldDB" id="A0A2W5A5I9"/>
<evidence type="ECO:0000256" key="4">
    <source>
        <dbReference type="ARBA" id="ARBA00022692"/>
    </source>
</evidence>
<evidence type="ECO:0000256" key="2">
    <source>
        <dbReference type="ARBA" id="ARBA00008835"/>
    </source>
</evidence>
<evidence type="ECO:0000256" key="3">
    <source>
        <dbReference type="ARBA" id="ARBA00022475"/>
    </source>
</evidence>
<gene>
    <name evidence="7 8" type="primary">flhA</name>
    <name evidence="8" type="ORF">DI626_01085</name>
</gene>
<evidence type="ECO:0000313" key="9">
    <source>
        <dbReference type="Proteomes" id="UP000249557"/>
    </source>
</evidence>
<accession>A0A2W5A5I9</accession>
<dbReference type="Proteomes" id="UP000249557">
    <property type="component" value="Unassembled WGS sequence"/>
</dbReference>
<dbReference type="PANTHER" id="PTHR30161:SF1">
    <property type="entry name" value="FLAGELLAR BIOSYNTHESIS PROTEIN FLHA-RELATED"/>
    <property type="match status" value="1"/>
</dbReference>
<comment type="similarity">
    <text evidence="2 7">Belongs to the FHIPEP (flagella/HR/invasion proteins export pore) family.</text>
</comment>
<dbReference type="GO" id="GO:0005886">
    <property type="term" value="C:plasma membrane"/>
    <property type="evidence" value="ECO:0007669"/>
    <property type="project" value="UniProtKB-SubCell"/>
</dbReference>
<dbReference type="InterPro" id="IPR042193">
    <property type="entry name" value="FHIPEP_3"/>
</dbReference>
<reference evidence="8 9" key="1">
    <citation type="submission" date="2017-08" db="EMBL/GenBank/DDBJ databases">
        <title>Infants hospitalized years apart are colonized by the same room-sourced microbial strains.</title>
        <authorList>
            <person name="Brooks B."/>
            <person name="Olm M.R."/>
            <person name="Firek B.A."/>
            <person name="Baker R."/>
            <person name="Thomas B.C."/>
            <person name="Morowitz M.J."/>
            <person name="Banfield J.F."/>
        </authorList>
    </citation>
    <scope>NUCLEOTIDE SEQUENCE [LARGE SCALE GENOMIC DNA]</scope>
    <source>
        <strain evidence="8">S2_018_000_R2_104</strain>
    </source>
</reference>
<evidence type="ECO:0000256" key="5">
    <source>
        <dbReference type="ARBA" id="ARBA00022989"/>
    </source>
</evidence>
<dbReference type="Gene3D" id="3.40.50.12790">
    <property type="entry name" value="FHIPEP family, domain 4"/>
    <property type="match status" value="1"/>
</dbReference>
<keyword evidence="6 7" id="KW-0472">Membrane</keyword>
<protein>
    <recommendedName>
        <fullName evidence="7">Flagellar biosynthesis protein FlhA</fullName>
    </recommendedName>
</protein>
<dbReference type="InterPro" id="IPR042194">
    <property type="entry name" value="FHIPEP_1"/>
</dbReference>
<organism evidence="8 9">
    <name type="scientific">Micavibrio aeruginosavorus</name>
    <dbReference type="NCBI Taxonomy" id="349221"/>
    <lineage>
        <taxon>Bacteria</taxon>
        <taxon>Pseudomonadati</taxon>
        <taxon>Bdellovibrionota</taxon>
        <taxon>Bdellovibrionia</taxon>
        <taxon>Bdellovibrionales</taxon>
        <taxon>Pseudobdellovibrionaceae</taxon>
        <taxon>Micavibrio</taxon>
    </lineage>
</organism>
<dbReference type="InterPro" id="IPR025505">
    <property type="entry name" value="FHIPEP_CS"/>
</dbReference>
<feature type="transmembrane region" description="Helical" evidence="7">
    <location>
        <begin position="54"/>
        <end position="73"/>
    </location>
</feature>
<feature type="transmembrane region" description="Helical" evidence="7">
    <location>
        <begin position="30"/>
        <end position="48"/>
    </location>
</feature>
<dbReference type="Pfam" id="PF00771">
    <property type="entry name" value="FHIPEP"/>
    <property type="match status" value="1"/>
</dbReference>
<name>A0A2W5A5I9_9BACT</name>
<comment type="caution">
    <text evidence="7">Lacks conserved residue(s) required for the propagation of feature annotation.</text>
</comment>
<dbReference type="InterPro" id="IPR001712">
    <property type="entry name" value="T3SS_FHIPEP"/>
</dbReference>
<keyword evidence="7" id="KW-1006">Bacterial flagellum protein export</keyword>
<evidence type="ECO:0000313" key="8">
    <source>
        <dbReference type="EMBL" id="PZO88736.1"/>
    </source>
</evidence>
<feature type="transmembrane region" description="Helical" evidence="7">
    <location>
        <begin position="250"/>
        <end position="276"/>
    </location>
</feature>
<evidence type="ECO:0000256" key="1">
    <source>
        <dbReference type="ARBA" id="ARBA00004651"/>
    </source>
</evidence>
<dbReference type="Gene3D" id="3.40.30.60">
    <property type="entry name" value="FHIPEP family, domain 1"/>
    <property type="match status" value="1"/>
</dbReference>
<dbReference type="InterPro" id="IPR006301">
    <property type="entry name" value="FlhA"/>
</dbReference>
<keyword evidence="7" id="KW-0653">Protein transport</keyword>
<comment type="caution">
    <text evidence="8">The sequence shown here is derived from an EMBL/GenBank/DDBJ whole genome shotgun (WGS) entry which is preliminary data.</text>
</comment>
<feature type="transmembrane region" description="Helical" evidence="7">
    <location>
        <begin position="117"/>
        <end position="148"/>
    </location>
</feature>
<dbReference type="PROSITE" id="PS00994">
    <property type="entry name" value="FHIPEP"/>
    <property type="match status" value="1"/>
</dbReference>
<evidence type="ECO:0000256" key="7">
    <source>
        <dbReference type="RuleBase" id="RU364093"/>
    </source>
</evidence>
<keyword evidence="8" id="KW-0966">Cell projection</keyword>
<dbReference type="PIRSF" id="PIRSF005419">
    <property type="entry name" value="FlhA"/>
    <property type="match status" value="1"/>
</dbReference>
<keyword evidence="7" id="KW-0813">Transport</keyword>
<dbReference type="PANTHER" id="PTHR30161">
    <property type="entry name" value="FLAGELLAR EXPORT PROTEIN, MEMBRANE FLHA SUBUNIT-RELATED"/>
    <property type="match status" value="1"/>
</dbReference>
<keyword evidence="8" id="KW-0282">Flagellum</keyword>
<keyword evidence="8" id="KW-0969">Cilium</keyword>
<comment type="subcellular location">
    <subcellularLocation>
        <location evidence="1 7">Cell membrane</location>
        <topology evidence="1 7">Multi-pass membrane protein</topology>
    </subcellularLocation>
</comment>
<keyword evidence="3 7" id="KW-1003">Cell membrane</keyword>
<keyword evidence="4 7" id="KW-0812">Transmembrane</keyword>
<sequence>MAQPASNVPATSSGASQARSVLGGAIRGDVILAIGIVTILTFMLIPIPTVLLDLGLAVSILFSVFILMLVLAIKKPLEFSTFPTVLLISTALRLGLNIAATRLILSHGHDGTDSAGAIIQAFGGLIISGNFVVGAVVFAILVIINFVVITKGSGRIAEVAARFSLDAMPGKQMAIDSDLSAGLITEDEAKMRRRELEQESTFFGTMDGAAKFVRGDAIAALLIVFINIIGGIIIGTVQEGMSLADAAQTYTILTIGEGLVSQVPALIVSISAGLLVSKAGVEGTADAALLDQFSRYPKAMAMSAGLMMVVALVPAVPFGPFGFMAVVFGSLAYVSWKRQEAEKEAKKQAAALPAPGSAGAKPAEEPISKALAMDIIRLELGYGLLPLVQGEGGNKLTDQIKGLRRQLAEDMGYVLPAVRIQDNLQLPANAYVVKIKEIESGRGEVRAGMLMAMDPTGAPITLPGENTVEPTFGLPAMWIDEQYREEAHFKGYTVVDAPTVITTHITEIVKDNMPDLLSYAETQKLLDEMPKEYQKLVADVIPSHMTVGGLQRILQNLVSERVSVRDLPTILEGIAEATVYTKNIAYITEHVRTRLARQICDANTNGSGFVPLLTLSPEWEQAFGESLLGDGEDRQLAMAPTQLQGFISAVRDAYEKFAPMGETPVLLASPSIRPFVRSVVERFRPQTVVMSQNEIHPKAKIRTLGQV</sequence>
<dbReference type="Gene3D" id="1.10.8.540">
    <property type="entry name" value="FHIPEP family, domain 3"/>
    <property type="match status" value="1"/>
</dbReference>
<dbReference type="PRINTS" id="PR00949">
    <property type="entry name" value="TYPE3IMAPROT"/>
</dbReference>
<feature type="transmembrane region" description="Helical" evidence="7">
    <location>
        <begin position="217"/>
        <end position="238"/>
    </location>
</feature>
<keyword evidence="7" id="KW-1005">Bacterial flagellum biogenesis</keyword>
<comment type="function">
    <text evidence="7">Required for formation of the rod structure of the flagellar apparatus. Together with FliI and FliH, may constitute the export apparatus of flagellin.</text>
</comment>
<evidence type="ECO:0000256" key="6">
    <source>
        <dbReference type="ARBA" id="ARBA00023136"/>
    </source>
</evidence>
<dbReference type="EMBL" id="QFNK01000009">
    <property type="protein sequence ID" value="PZO88736.1"/>
    <property type="molecule type" value="Genomic_DNA"/>
</dbReference>
<dbReference type="GO" id="GO:0009306">
    <property type="term" value="P:protein secretion"/>
    <property type="evidence" value="ECO:0007669"/>
    <property type="project" value="InterPro"/>
</dbReference>
<dbReference type="InterPro" id="IPR042196">
    <property type="entry name" value="FHIPEP_4"/>
</dbReference>
<keyword evidence="5 7" id="KW-1133">Transmembrane helix</keyword>
<dbReference type="NCBIfam" id="TIGR01398">
    <property type="entry name" value="FlhA"/>
    <property type="match status" value="1"/>
</dbReference>
<proteinExistence type="inferred from homology"/>